<proteinExistence type="predicted"/>
<reference evidence="3 4" key="1">
    <citation type="journal article" date="2018" name="Nat. Biotechnol.">
        <title>A standardized bacterial taxonomy based on genome phylogeny substantially revises the tree of life.</title>
        <authorList>
            <person name="Parks D.H."/>
            <person name="Chuvochina M."/>
            <person name="Waite D.W."/>
            <person name="Rinke C."/>
            <person name="Skarshewski A."/>
            <person name="Chaumeil P.A."/>
            <person name="Hugenholtz P."/>
        </authorList>
    </citation>
    <scope>NUCLEOTIDE SEQUENCE [LARGE SCALE GENOMIC DNA]</scope>
    <source>
        <strain evidence="3">UBA9375</strain>
    </source>
</reference>
<evidence type="ECO:0000259" key="2">
    <source>
        <dbReference type="Pfam" id="PF13472"/>
    </source>
</evidence>
<name>A0A3D3RFT6_9PLAN</name>
<dbReference type="Pfam" id="PF13472">
    <property type="entry name" value="Lipase_GDSL_2"/>
    <property type="match status" value="1"/>
</dbReference>
<accession>A0A3D3RFT6</accession>
<evidence type="ECO:0000313" key="3">
    <source>
        <dbReference type="EMBL" id="HCO26932.1"/>
    </source>
</evidence>
<protein>
    <submittedName>
        <fullName evidence="3">SGNH/GDSL hydrolase family protein</fullName>
    </submittedName>
</protein>
<evidence type="ECO:0000256" key="1">
    <source>
        <dbReference type="SAM" id="SignalP"/>
    </source>
</evidence>
<dbReference type="PANTHER" id="PTHR30383:SF26">
    <property type="entry name" value="SGNH HYDROLASE-TYPE ESTERASE DOMAIN-CONTAINING PROTEIN"/>
    <property type="match status" value="1"/>
</dbReference>
<keyword evidence="3" id="KW-0378">Hydrolase</keyword>
<organism evidence="3 4">
    <name type="scientific">Gimesia maris</name>
    <dbReference type="NCBI Taxonomy" id="122"/>
    <lineage>
        <taxon>Bacteria</taxon>
        <taxon>Pseudomonadati</taxon>
        <taxon>Planctomycetota</taxon>
        <taxon>Planctomycetia</taxon>
        <taxon>Planctomycetales</taxon>
        <taxon>Planctomycetaceae</taxon>
        <taxon>Gimesia</taxon>
    </lineage>
</organism>
<keyword evidence="1" id="KW-0732">Signal</keyword>
<dbReference type="CDD" id="cd00229">
    <property type="entry name" value="SGNH_hydrolase"/>
    <property type="match status" value="1"/>
</dbReference>
<comment type="caution">
    <text evidence="3">The sequence shown here is derived from an EMBL/GenBank/DDBJ whole genome shotgun (WGS) entry which is preliminary data.</text>
</comment>
<evidence type="ECO:0000313" key="4">
    <source>
        <dbReference type="Proteomes" id="UP000263642"/>
    </source>
</evidence>
<dbReference type="SUPFAM" id="SSF52266">
    <property type="entry name" value="SGNH hydrolase"/>
    <property type="match status" value="1"/>
</dbReference>
<gene>
    <name evidence="3" type="ORF">DIT97_29450</name>
</gene>
<dbReference type="EMBL" id="DQAY01000183">
    <property type="protein sequence ID" value="HCO26932.1"/>
    <property type="molecule type" value="Genomic_DNA"/>
</dbReference>
<dbReference type="InterPro" id="IPR036514">
    <property type="entry name" value="SGNH_hydro_sf"/>
</dbReference>
<feature type="signal peptide" evidence="1">
    <location>
        <begin position="1"/>
        <end position="26"/>
    </location>
</feature>
<dbReference type="GO" id="GO:0004622">
    <property type="term" value="F:phosphatidylcholine lysophospholipase activity"/>
    <property type="evidence" value="ECO:0007669"/>
    <property type="project" value="TreeGrafter"/>
</dbReference>
<dbReference type="AlphaFoldDB" id="A0A3D3RFT6"/>
<dbReference type="Gene3D" id="3.40.50.1110">
    <property type="entry name" value="SGNH hydrolase"/>
    <property type="match status" value="1"/>
</dbReference>
<feature type="domain" description="SGNH hydrolase-type esterase" evidence="2">
    <location>
        <begin position="48"/>
        <end position="219"/>
    </location>
</feature>
<dbReference type="InterPro" id="IPR051532">
    <property type="entry name" value="Ester_Hydrolysis_Enzymes"/>
</dbReference>
<sequence>MTRLHHTFRLLTTLLMMLCVASSSTAQDNQGSTQSNKTEADLPHVLIIGDSISIGYTKPTIELLKDVANVERVKANCGDTKRGLKYLERWLGKTDWDVIHFNWGLHDLCYRHPDSKTQGHRDKVNGTISVPLDQYEKNLETLVKQLEKTGATLIWATTTPVPEGEAGRVVGDDLKYNQVATKIMKQHGIKINDLHQLASGFDAPFWAGPGNVHFKQAGSDKLAQQVAKEIKAALPVNSNHSN</sequence>
<feature type="chain" id="PRO_5017758691" evidence="1">
    <location>
        <begin position="27"/>
        <end position="242"/>
    </location>
</feature>
<dbReference type="InterPro" id="IPR013830">
    <property type="entry name" value="SGNH_hydro"/>
</dbReference>
<dbReference type="PANTHER" id="PTHR30383">
    <property type="entry name" value="THIOESTERASE 1/PROTEASE 1/LYSOPHOSPHOLIPASE L1"/>
    <property type="match status" value="1"/>
</dbReference>
<dbReference type="Proteomes" id="UP000263642">
    <property type="component" value="Unassembled WGS sequence"/>
</dbReference>